<proteinExistence type="inferred from homology"/>
<comment type="caution">
    <text evidence="6">The sequence shown here is derived from an EMBL/GenBank/DDBJ whole genome shotgun (WGS) entry which is preliminary data.</text>
</comment>
<evidence type="ECO:0000256" key="1">
    <source>
        <dbReference type="ARBA" id="ARBA00022618"/>
    </source>
</evidence>
<gene>
    <name evidence="5" type="primary">sepF</name>
    <name evidence="6" type="ORF">CVT63_01815</name>
</gene>
<keyword evidence="3 5" id="KW-0131">Cell cycle</keyword>
<dbReference type="InterPro" id="IPR007561">
    <property type="entry name" value="Cell_div_SepF/SepF-rel"/>
</dbReference>
<comment type="function">
    <text evidence="4 5">Cell division protein that is part of the divisome complex and is recruited early to the Z-ring. Probably stimulates Z-ring formation, perhaps through the cross-linking of FtsZ protofilaments. Its function overlaps with FtsA.</text>
</comment>
<dbReference type="GO" id="GO:0043093">
    <property type="term" value="P:FtsZ-dependent cytokinesis"/>
    <property type="evidence" value="ECO:0007669"/>
    <property type="project" value="UniProtKB-UniRule"/>
</dbReference>
<comment type="subunit">
    <text evidence="5">Homodimer. Interacts with FtsZ.</text>
</comment>
<evidence type="ECO:0000313" key="7">
    <source>
        <dbReference type="Proteomes" id="UP000233654"/>
    </source>
</evidence>
<reference evidence="6 7" key="1">
    <citation type="journal article" date="2017" name="ISME J.">
        <title>Potential for microbial H2 and metal transformations associated with novel bacteria and archaea in deep terrestrial subsurface sediments.</title>
        <authorList>
            <person name="Hernsdorf A.W."/>
            <person name="Amano Y."/>
            <person name="Miyakawa K."/>
            <person name="Ise K."/>
            <person name="Suzuki Y."/>
            <person name="Anantharaman K."/>
            <person name="Probst A."/>
            <person name="Burstein D."/>
            <person name="Thomas B.C."/>
            <person name="Banfield J.F."/>
        </authorList>
    </citation>
    <scope>NUCLEOTIDE SEQUENCE [LARGE SCALE GENOMIC DNA]</scope>
    <source>
        <strain evidence="6">HGW-Actinobacteria-3</strain>
    </source>
</reference>
<dbReference type="Gene3D" id="3.30.110.150">
    <property type="entry name" value="SepF-like protein"/>
    <property type="match status" value="1"/>
</dbReference>
<dbReference type="Pfam" id="PF04472">
    <property type="entry name" value="SepF"/>
    <property type="match status" value="1"/>
</dbReference>
<keyword evidence="5" id="KW-0963">Cytoplasm</keyword>
<comment type="similarity">
    <text evidence="5">Belongs to the SepF family.</text>
</comment>
<dbReference type="EMBL" id="PHEX01000010">
    <property type="protein sequence ID" value="PKQ28608.1"/>
    <property type="molecule type" value="Genomic_DNA"/>
</dbReference>
<dbReference type="GO" id="GO:0000917">
    <property type="term" value="P:division septum assembly"/>
    <property type="evidence" value="ECO:0007669"/>
    <property type="project" value="UniProtKB-KW"/>
</dbReference>
<dbReference type="InterPro" id="IPR038594">
    <property type="entry name" value="SepF-like_sf"/>
</dbReference>
<evidence type="ECO:0000313" key="6">
    <source>
        <dbReference type="EMBL" id="PKQ28608.1"/>
    </source>
</evidence>
<dbReference type="GO" id="GO:0005737">
    <property type="term" value="C:cytoplasm"/>
    <property type="evidence" value="ECO:0007669"/>
    <property type="project" value="UniProtKB-SubCell"/>
</dbReference>
<keyword evidence="2 5" id="KW-0717">Septation</keyword>
<dbReference type="HAMAP" id="MF_01197">
    <property type="entry name" value="SepF"/>
    <property type="match status" value="1"/>
</dbReference>
<dbReference type="Proteomes" id="UP000233654">
    <property type="component" value="Unassembled WGS sequence"/>
</dbReference>
<sequence length="145" mass="16454">MPGFWGGVVEWLGLKEPDEFGEMRAREEAVEEISDRVPRRRGSERILQSVPEATSKVHVIEPKGFNDAEQIGAKFKNDTPVIVNLQSIDRELSRRLIDFVSGLAYGLDGGIQRVAEMVFLLTPASIEVSAEDRKWMREKGFFNQF</sequence>
<dbReference type="PANTHER" id="PTHR35798:SF1">
    <property type="entry name" value="CELL DIVISION PROTEIN SEPF"/>
    <property type="match status" value="1"/>
</dbReference>
<evidence type="ECO:0000256" key="5">
    <source>
        <dbReference type="HAMAP-Rule" id="MF_01197"/>
    </source>
</evidence>
<organism evidence="6 7">
    <name type="scientific">Candidatus Anoxymicrobium japonicum</name>
    <dbReference type="NCBI Taxonomy" id="2013648"/>
    <lineage>
        <taxon>Bacteria</taxon>
        <taxon>Bacillati</taxon>
        <taxon>Actinomycetota</taxon>
        <taxon>Candidatus Geothermincolia</taxon>
        <taxon>Candidatus Geothermincolales</taxon>
        <taxon>Candidatus Anoxymicrobiaceae</taxon>
        <taxon>Candidatus Anoxymicrobium</taxon>
    </lineage>
</organism>
<evidence type="ECO:0000256" key="2">
    <source>
        <dbReference type="ARBA" id="ARBA00023210"/>
    </source>
</evidence>
<evidence type="ECO:0000256" key="4">
    <source>
        <dbReference type="ARBA" id="ARBA00044936"/>
    </source>
</evidence>
<name>A0A2N3G7L1_9ACTN</name>
<comment type="subcellular location">
    <subcellularLocation>
        <location evidence="5">Cytoplasm</location>
    </subcellularLocation>
    <text evidence="5">Localizes to the division site, in a FtsZ-dependent manner.</text>
</comment>
<evidence type="ECO:0000256" key="3">
    <source>
        <dbReference type="ARBA" id="ARBA00023306"/>
    </source>
</evidence>
<accession>A0A2N3G7L1</accession>
<dbReference type="InterPro" id="IPR023052">
    <property type="entry name" value="Cell_div_SepF"/>
</dbReference>
<protein>
    <recommendedName>
        <fullName evidence="5">Cell division protein SepF</fullName>
    </recommendedName>
</protein>
<dbReference type="PANTHER" id="PTHR35798">
    <property type="entry name" value="CELL DIVISION PROTEIN SEPF"/>
    <property type="match status" value="1"/>
</dbReference>
<dbReference type="AlphaFoldDB" id="A0A2N3G7L1"/>
<keyword evidence="1 5" id="KW-0132">Cell division</keyword>